<dbReference type="GeneID" id="36375753"/>
<dbReference type="GO" id="GO:0003700">
    <property type="term" value="F:DNA-binding transcription factor activity"/>
    <property type="evidence" value="ECO:0007669"/>
    <property type="project" value="InterPro"/>
</dbReference>
<proteinExistence type="predicted"/>
<name>A0A090MW40_STRRB</name>
<evidence type="ECO:0000313" key="4">
    <source>
        <dbReference type="WBParaSite" id="SRAE_1000165000.1"/>
    </source>
</evidence>
<dbReference type="CDD" id="cd14692">
    <property type="entry name" value="bZIP_ATF4"/>
    <property type="match status" value="1"/>
</dbReference>
<protein>
    <submittedName>
        <fullName evidence="2 4">Basic-leucine zipper domain-containing protein</fullName>
    </submittedName>
</protein>
<reference evidence="4" key="2">
    <citation type="submission" date="2020-12" db="UniProtKB">
        <authorList>
            <consortium name="WormBaseParasite"/>
        </authorList>
    </citation>
    <scope>IDENTIFICATION</scope>
</reference>
<dbReference type="Proteomes" id="UP000035682">
    <property type="component" value="Unplaced"/>
</dbReference>
<dbReference type="SUPFAM" id="SSF57959">
    <property type="entry name" value="Leucine zipper domain"/>
    <property type="match status" value="1"/>
</dbReference>
<evidence type="ECO:0000313" key="3">
    <source>
        <dbReference type="Proteomes" id="UP000035682"/>
    </source>
</evidence>
<accession>A0A090MW40</accession>
<dbReference type="CTD" id="36375753"/>
<dbReference type="STRING" id="34506.A0A090MW40"/>
<dbReference type="WBParaSite" id="SRAE_1000165000.1">
    <property type="protein sequence ID" value="SRAE_1000165000.1"/>
    <property type="gene ID" value="WBGene00258258"/>
</dbReference>
<evidence type="ECO:0000313" key="2">
    <source>
        <dbReference type="EMBL" id="CEF63388.1"/>
    </source>
</evidence>
<reference evidence="2 3" key="1">
    <citation type="submission" date="2014-09" db="EMBL/GenBank/DDBJ databases">
        <authorList>
            <person name="Martin A.A."/>
        </authorList>
    </citation>
    <scope>NUCLEOTIDE SEQUENCE</scope>
    <source>
        <strain evidence="3">ED321</strain>
        <strain evidence="2">ED321 Heterogonic</strain>
    </source>
</reference>
<dbReference type="Gene3D" id="1.20.5.170">
    <property type="match status" value="1"/>
</dbReference>
<feature type="domain" description="BZIP" evidence="1">
    <location>
        <begin position="157"/>
        <end position="172"/>
    </location>
</feature>
<dbReference type="RefSeq" id="XP_024502590.1">
    <property type="nucleotide sequence ID" value="XM_024648632.1"/>
</dbReference>
<evidence type="ECO:0000313" key="5">
    <source>
        <dbReference type="WormBase" id="SRAE_1000165000"/>
    </source>
</evidence>
<dbReference type="WormBase" id="SRAE_1000165000">
    <property type="protein sequence ID" value="SRP05546"/>
    <property type="gene ID" value="WBGene00258258"/>
</dbReference>
<organism evidence="2">
    <name type="scientific">Strongyloides ratti</name>
    <name type="common">Parasitic roundworm</name>
    <dbReference type="NCBI Taxonomy" id="34506"/>
    <lineage>
        <taxon>Eukaryota</taxon>
        <taxon>Metazoa</taxon>
        <taxon>Ecdysozoa</taxon>
        <taxon>Nematoda</taxon>
        <taxon>Chromadorea</taxon>
        <taxon>Rhabditida</taxon>
        <taxon>Tylenchina</taxon>
        <taxon>Panagrolaimomorpha</taxon>
        <taxon>Strongyloidoidea</taxon>
        <taxon>Strongyloididae</taxon>
        <taxon>Strongyloides</taxon>
    </lineage>
</organism>
<dbReference type="AlphaFoldDB" id="A0A090MW40"/>
<dbReference type="EMBL" id="LN609528">
    <property type="protein sequence ID" value="CEF63388.1"/>
    <property type="molecule type" value="Genomic_DNA"/>
</dbReference>
<keyword evidence="3" id="KW-1185">Reference proteome</keyword>
<dbReference type="InterPro" id="IPR046347">
    <property type="entry name" value="bZIP_sf"/>
</dbReference>
<gene>
    <name evidence="2 4 5" type="ORF">SRAE_1000165000</name>
</gene>
<evidence type="ECO:0000259" key="1">
    <source>
        <dbReference type="PROSITE" id="PS00036"/>
    </source>
</evidence>
<dbReference type="PROSITE" id="PS00036">
    <property type="entry name" value="BZIP_BASIC"/>
    <property type="match status" value="1"/>
</dbReference>
<dbReference type="InterPro" id="IPR004827">
    <property type="entry name" value="bZIP"/>
</dbReference>
<sequence>MVSSPLVISADTLNRLNNFRNNENETFYNINIQQNVDCIKNSSSEMNNINFSQCSDTDSMTMICSDYSCNDDHCCDSNVTIYHPHLNFNNFQYCNEHHNLDNQTENKCCEIQKWLDSIINEVRSEIAAEKCECSNIQTCIHERVSLANLTQKEIAERKRYQNRKAAAKYRLKRKVNLQMDKFEMDLLSKKNKMLKELAFELESEIKVLENFLINNFNLSLASL</sequence>